<reference evidence="3" key="1">
    <citation type="submission" date="2014-08" db="EMBL/GenBank/DDBJ databases">
        <authorList>
            <person name="Senf B."/>
            <person name="Petzold A."/>
            <person name="Downie B.R."/>
            <person name="Koch P."/>
            <person name="Platzer M."/>
        </authorList>
    </citation>
    <scope>NUCLEOTIDE SEQUENCE [LARGE SCALE GENOMIC DNA]</scope>
    <source>
        <strain evidence="3">GRZ</strain>
    </source>
</reference>
<feature type="domain" description="Spermatogenesis-associated protein 1 C-terminal" evidence="2">
    <location>
        <begin position="210"/>
        <end position="357"/>
    </location>
</feature>
<dbReference type="PANTHER" id="PTHR14421:SF3">
    <property type="entry name" value="SPERMATOGENESIS-ASSOCIATED PROTEIN 1"/>
    <property type="match status" value="1"/>
</dbReference>
<dbReference type="AlphaFoldDB" id="A0A8C6QBK9"/>
<name>A0A8C6QBK9_NOTFU</name>
<evidence type="ECO:0000259" key="2">
    <source>
        <dbReference type="Pfam" id="PF15743"/>
    </source>
</evidence>
<accession>A0A8C6QBK9</accession>
<evidence type="ECO:0000313" key="4">
    <source>
        <dbReference type="Proteomes" id="UP000694548"/>
    </source>
</evidence>
<dbReference type="Pfam" id="PF15743">
    <property type="entry name" value="SPATA1_C"/>
    <property type="match status" value="1"/>
</dbReference>
<evidence type="ECO:0000313" key="3">
    <source>
        <dbReference type="Ensembl" id="ENSNFUP00015054714.1"/>
    </source>
</evidence>
<organism evidence="3 4">
    <name type="scientific">Nothobranchius furzeri</name>
    <name type="common">Turquoise killifish</name>
    <dbReference type="NCBI Taxonomy" id="105023"/>
    <lineage>
        <taxon>Eukaryota</taxon>
        <taxon>Metazoa</taxon>
        <taxon>Chordata</taxon>
        <taxon>Craniata</taxon>
        <taxon>Vertebrata</taxon>
        <taxon>Euteleostomi</taxon>
        <taxon>Actinopterygii</taxon>
        <taxon>Neopterygii</taxon>
        <taxon>Teleostei</taxon>
        <taxon>Neoteleostei</taxon>
        <taxon>Acanthomorphata</taxon>
        <taxon>Ovalentaria</taxon>
        <taxon>Atherinomorphae</taxon>
        <taxon>Cyprinodontiformes</taxon>
        <taxon>Nothobranchiidae</taxon>
        <taxon>Nothobranchius</taxon>
    </lineage>
</organism>
<sequence>MEINSSESFGTGFVELHVLFVPCDQWNVKLNKISAKATESFISAGFIRVYPDITLRTLRAELAAFLGGEKDVNKFSFLRCVGQSLAVVKSSQEKDLKVKTFAPPYAAQPELYLLPAVEADSSFCSRSVTTDTSSSSPEQQICYQPLKLCDVPTGTKKNKPTAGVCGGLDSVKPASPVTNSKLCSHAQDLMLLLLITTNVLFLKGEELIETLKLVKEERRELEWTRQQLLRKGKDFSVFCLACPHEARDSWKKKYFGTKKATAPLEDKLRQLKLELETLYNKALHQLQIRKSLGKPLRQGRTSGKNELIIQIMKENFEIDNMKRKVEDAEMKLITEMKLRKQAATELGALKVELAQKRSQSSHPGLTGNTAREKMQVSSTTSLLGSNSVAHV</sequence>
<evidence type="ECO:0000256" key="1">
    <source>
        <dbReference type="SAM" id="MobiDB-lite"/>
    </source>
</evidence>
<feature type="compositionally biased region" description="Polar residues" evidence="1">
    <location>
        <begin position="356"/>
        <end position="391"/>
    </location>
</feature>
<keyword evidence="4" id="KW-1185">Reference proteome</keyword>
<dbReference type="GeneTree" id="ENSGT00390000003298"/>
<dbReference type="PANTHER" id="PTHR14421">
    <property type="entry name" value="SPERMATOGENESIS-ASSOCIATED PROTEIN 1"/>
    <property type="match status" value="1"/>
</dbReference>
<gene>
    <name evidence="3" type="primary">SPATA1</name>
    <name evidence="3" type="synonym">spata1</name>
</gene>
<proteinExistence type="predicted"/>
<dbReference type="InterPro" id="IPR031478">
    <property type="entry name" value="SPATA1_C"/>
</dbReference>
<dbReference type="Proteomes" id="UP000694548">
    <property type="component" value="Chromosome sgr17"/>
</dbReference>
<protein>
    <submittedName>
        <fullName evidence="3">Spermatosis associated 1</fullName>
    </submittedName>
</protein>
<reference evidence="3" key="2">
    <citation type="submission" date="2025-08" db="UniProtKB">
        <authorList>
            <consortium name="Ensembl"/>
        </authorList>
    </citation>
    <scope>IDENTIFICATION</scope>
</reference>
<feature type="region of interest" description="Disordered" evidence="1">
    <location>
        <begin position="354"/>
        <end position="391"/>
    </location>
</feature>
<dbReference type="Ensembl" id="ENSNFUT00015057024.1">
    <property type="protein sequence ID" value="ENSNFUP00015054714.1"/>
    <property type="gene ID" value="ENSNFUG00015025374.1"/>
</dbReference>
<reference evidence="3" key="3">
    <citation type="submission" date="2025-09" db="UniProtKB">
        <authorList>
            <consortium name="Ensembl"/>
        </authorList>
    </citation>
    <scope>IDENTIFICATION</scope>
</reference>
<dbReference type="InterPro" id="IPR039062">
    <property type="entry name" value="SPAT1"/>
</dbReference>